<accession>A0A9P5QBF9</accession>
<dbReference type="AlphaFoldDB" id="A0A9P5QBF9"/>
<dbReference type="OrthoDB" id="674604at2759"/>
<comment type="caution">
    <text evidence="2">The sequence shown here is derived from an EMBL/GenBank/DDBJ whole genome shotgun (WGS) entry which is preliminary data.</text>
</comment>
<dbReference type="InterPro" id="IPR010730">
    <property type="entry name" value="HET"/>
</dbReference>
<organism evidence="2 3">
    <name type="scientific">Rhodocollybia butyracea</name>
    <dbReference type="NCBI Taxonomy" id="206335"/>
    <lineage>
        <taxon>Eukaryota</taxon>
        <taxon>Fungi</taxon>
        <taxon>Dikarya</taxon>
        <taxon>Basidiomycota</taxon>
        <taxon>Agaricomycotina</taxon>
        <taxon>Agaricomycetes</taxon>
        <taxon>Agaricomycetidae</taxon>
        <taxon>Agaricales</taxon>
        <taxon>Marasmiineae</taxon>
        <taxon>Omphalotaceae</taxon>
        <taxon>Rhodocollybia</taxon>
    </lineage>
</organism>
<sequence>MSLTNKLHQNSSGTNVSLTNINFLVEGFYNEDEWALTNLNDHLTLSRHSIEIQRNSHSDDHEYIWIDTCCIDKSSSAKLSEAINSMYRYYRKIKVCYAYLLDVRSDLHSRSFNMNFRMCKWFTRGWTLQELIVPTTVLFYTKDWNKIGTKASMQETISEITGIPSKVLLSQDDPSDSSIAARMSWAAGRETTCIEDRAYLLMVRSVGKPASV</sequence>
<reference evidence="2" key="1">
    <citation type="submission" date="2020-11" db="EMBL/GenBank/DDBJ databases">
        <authorList>
            <consortium name="DOE Joint Genome Institute"/>
            <person name="Ahrendt S."/>
            <person name="Riley R."/>
            <person name="Andreopoulos W."/>
            <person name="Labutti K."/>
            <person name="Pangilinan J."/>
            <person name="Ruiz-Duenas F.J."/>
            <person name="Barrasa J.M."/>
            <person name="Sanchez-Garcia M."/>
            <person name="Camarero S."/>
            <person name="Miyauchi S."/>
            <person name="Serrano A."/>
            <person name="Linde D."/>
            <person name="Babiker R."/>
            <person name="Drula E."/>
            <person name="Ayuso-Fernandez I."/>
            <person name="Pacheco R."/>
            <person name="Padilla G."/>
            <person name="Ferreira P."/>
            <person name="Barriuso J."/>
            <person name="Kellner H."/>
            <person name="Castanera R."/>
            <person name="Alfaro M."/>
            <person name="Ramirez L."/>
            <person name="Pisabarro A.G."/>
            <person name="Kuo A."/>
            <person name="Tritt A."/>
            <person name="Lipzen A."/>
            <person name="He G."/>
            <person name="Yan M."/>
            <person name="Ng V."/>
            <person name="Cullen D."/>
            <person name="Martin F."/>
            <person name="Rosso M.-N."/>
            <person name="Henrissat B."/>
            <person name="Hibbett D."/>
            <person name="Martinez A.T."/>
            <person name="Grigoriev I.V."/>
        </authorList>
    </citation>
    <scope>NUCLEOTIDE SEQUENCE</scope>
    <source>
        <strain evidence="2">AH 40177</strain>
    </source>
</reference>
<dbReference type="PANTHER" id="PTHR10622">
    <property type="entry name" value="HET DOMAIN-CONTAINING PROTEIN"/>
    <property type="match status" value="1"/>
</dbReference>
<evidence type="ECO:0000313" key="3">
    <source>
        <dbReference type="Proteomes" id="UP000772434"/>
    </source>
</evidence>
<dbReference type="PANTHER" id="PTHR10622:SF10">
    <property type="entry name" value="HET DOMAIN-CONTAINING PROTEIN"/>
    <property type="match status" value="1"/>
</dbReference>
<keyword evidence="3" id="KW-1185">Reference proteome</keyword>
<name>A0A9P5QBF9_9AGAR</name>
<feature type="domain" description="Heterokaryon incompatibility" evidence="1">
    <location>
        <begin position="50"/>
        <end position="106"/>
    </location>
</feature>
<protein>
    <recommendedName>
        <fullName evidence="1">Heterokaryon incompatibility domain-containing protein</fullName>
    </recommendedName>
</protein>
<gene>
    <name evidence="2" type="ORF">BDP27DRAFT_1379145</name>
</gene>
<proteinExistence type="predicted"/>
<evidence type="ECO:0000313" key="2">
    <source>
        <dbReference type="EMBL" id="KAF9077952.1"/>
    </source>
</evidence>
<dbReference type="EMBL" id="JADNRY010000002">
    <property type="protein sequence ID" value="KAF9077952.1"/>
    <property type="molecule type" value="Genomic_DNA"/>
</dbReference>
<evidence type="ECO:0000259" key="1">
    <source>
        <dbReference type="Pfam" id="PF06985"/>
    </source>
</evidence>
<dbReference type="Proteomes" id="UP000772434">
    <property type="component" value="Unassembled WGS sequence"/>
</dbReference>
<dbReference type="Pfam" id="PF06985">
    <property type="entry name" value="HET"/>
    <property type="match status" value="1"/>
</dbReference>